<gene>
    <name evidence="3" type="ORF">PCOR1329_LOCUS46000</name>
</gene>
<dbReference type="EMBL" id="CAUYUJ010015527">
    <property type="protein sequence ID" value="CAK0855195.1"/>
    <property type="molecule type" value="Genomic_DNA"/>
</dbReference>
<dbReference type="InterPro" id="IPR013762">
    <property type="entry name" value="Integrase-like_cat_sf"/>
</dbReference>
<protein>
    <recommendedName>
        <fullName evidence="5">RNA-directed RNA polymerase</fullName>
    </recommendedName>
</protein>
<evidence type="ECO:0000313" key="3">
    <source>
        <dbReference type="EMBL" id="CAK0855195.1"/>
    </source>
</evidence>
<feature type="non-terminal residue" evidence="3">
    <location>
        <position position="2317"/>
    </location>
</feature>
<evidence type="ECO:0000313" key="4">
    <source>
        <dbReference type="Proteomes" id="UP001189429"/>
    </source>
</evidence>
<feature type="region of interest" description="Disordered" evidence="2">
    <location>
        <begin position="859"/>
        <end position="882"/>
    </location>
</feature>
<proteinExistence type="predicted"/>
<evidence type="ECO:0008006" key="5">
    <source>
        <dbReference type="Google" id="ProtNLM"/>
    </source>
</evidence>
<feature type="region of interest" description="Disordered" evidence="2">
    <location>
        <begin position="755"/>
        <end position="775"/>
    </location>
</feature>
<evidence type="ECO:0000256" key="2">
    <source>
        <dbReference type="SAM" id="MobiDB-lite"/>
    </source>
</evidence>
<dbReference type="InterPro" id="IPR011010">
    <property type="entry name" value="DNA_brk_join_enz"/>
</dbReference>
<organism evidence="3 4">
    <name type="scientific">Prorocentrum cordatum</name>
    <dbReference type="NCBI Taxonomy" id="2364126"/>
    <lineage>
        <taxon>Eukaryota</taxon>
        <taxon>Sar</taxon>
        <taxon>Alveolata</taxon>
        <taxon>Dinophyceae</taxon>
        <taxon>Prorocentrales</taxon>
        <taxon>Prorocentraceae</taxon>
        <taxon>Prorocentrum</taxon>
    </lineage>
</organism>
<evidence type="ECO:0000256" key="1">
    <source>
        <dbReference type="ARBA" id="ARBA00023172"/>
    </source>
</evidence>
<dbReference type="Gene3D" id="1.10.443.10">
    <property type="entry name" value="Intergrase catalytic core"/>
    <property type="match status" value="1"/>
</dbReference>
<dbReference type="Proteomes" id="UP001189429">
    <property type="component" value="Unassembled WGS sequence"/>
</dbReference>
<keyword evidence="4" id="KW-1185">Reference proteome</keyword>
<feature type="compositionally biased region" description="Low complexity" evidence="2">
    <location>
        <begin position="859"/>
        <end position="871"/>
    </location>
</feature>
<sequence length="2317" mass="252878">MAAGAFDGLVRVTALGMPTYSDALDWLSQGITVEQAQTQKRNAAQWRQRFASWSNELWKAATPLFKGGQPAPAHAAADMREQWVKRWKPENYDNTGYVAAWRQHVSAVAFPKSTHPLDWMPSLDTFAHAVRQAKGCPGQCGAEMDLSAAFDHSHGQQFRPRQSTADGAARSIVESAGSVCGCVFTCVDVKIASTITFSQHARAGELLEVRGMEKASGAGSINLDMESFDDFAGAAKRSEGEPTLSDVMLAQRMAGGPLALASRTRPDIAFAASRVADVAAKRPVQSLLLGEKILRYLAGAMRVGSGRHVALGSAWRAAPSGSHAGASFKDIRAQTGVSAYLFGRLVDWRSMRRQQVVLFSATEAEVNALAVGENMSAAATAALESMGLRVRPALRGDSAAANHVAEGQGSWRTRALSTKVNAIHSRMARGLLEVPFVGTTEQCAGGLATCGGALSLPEGGGRILATARCGGPLLVFLWTLVTVVRDPPSLEEEPLEGEDFTPERVMPVEVWSRRYYRRSATDGLEIFLVRRKTGNCWAALLPDLSMGTITITAKTTVFSDPVPGIRWQALPALTQVQKNSFMQQATDGLRAGTIPALELYRPGRQAQQAVAVNVLYAMASSARSSLRTLRWALRSPYRVLGLLALGFVLFEALKYLGVVDMIVETWSAFVSWMVACRDTVIESSETIQEWVSYGGEWVEWARKLMPLRRWAALLLALVLLMIWGAREMQEAEETGHSSVASSSASSVVGDVGGASVVGPPLPPPSGASPPVAAGPDPALVAQLDDLAESQRAMAAELNEIRIAERARELRRSAMVSSSADRGAEVAAANQLQIQSMLSRLDEFEARLQGGAVAAAPAGAAGASPAAPVGTAEGPASPARGDAAVPMETPDKRAASEPAEAVSLAIKRMRFKAQMPQQVFLEQLEDFKEYPASEWATRMPEGYRERIAPDVLSEVYSTGKTAEAWARDYIRDRGLADCNTAREMIATFAAVDTMLMTDRQKGLLNQVSFERLVRKGYALVRAYRDVHCRDDWSRPKDAKSWKSKVDWEAARRLDPQLAGESTIRVMSAEEEVKKAMGRDAQLIKARTDLDGGGASPPTSSSRRVLSRWREELDVAQRANRCLLGLRQLYRGTLGDELLHPGEIWGQGPLPSTMDGDLSRRVLEEVRRLPPPPSTPEQGAAILRLRPAATAAENQSRSTYTQRLAELRRRCAGGQVRLPDRGETFPAHWERVALPPPGSMPVSARSVSPRVAQMLDDFRREMLKEDGEECVRAAEVKNYVDPHFRRKKDMLMLAKRMALAGMLCRCESKVDEVGLFCVVKKAEVVDGEPLVSLRLVFDQRRSNLRWRAPPWCAMGGVSAMSFLDVSEEMAEEGARMVFGTGDLPDFYYTLDLGEAIAPYFVLPGVRASELLDVLPSDACLSGPGEHVGVRVALMGFSWACWMAQTTMEDLFNSGPSMGMPALAEEQRLAEGGPLPLISRGVPAAHYEYIDDFGIIGVDYPPIADAEPPTQVRDIWLGAKYLVNAAGFNVHKDDCSGQARMIGGDFVGARLAPNQDKMWLAVAGVSEILKQRSEFPDAVAKIVGILSWGFLITRGALSVFSEVYHWCMEFRGGPRRRLPDEVLRELAVAAAVVPLVSVDLAMPWDPAVTMFDASLYGGAIISAQADIQAPKERLQGETVLPADTGQVIEELADIAEEDPFAPLRLGRTVRAKVLRFFHLCSGHTRSGDLEFWLARLAASRGYVVQCTNVDIGFGPEFDLSEEVNVRRLELLAELEVDGGHAGPSCATWSRVRFQPGGPPPVRLRSHPWGRPGLHGADLRKVEMGSAQLLSSLRVLRAIALRGGSVSLEHPADPGKPPFPSIFATPEVLEWEEVLGAYRVTFPQCMWGCPALKLTTISGTAKDLQRLIRPCIHKSHTASLCGKDETGRFRTRVAQAYSSDLCRVLAECHLDAMLDGRERREAEFTERAVELLIKETLERRRRNIRDIDVLPASFLEAGLSLLPYSVGKKTALNCYVPNVRRFLEFALDLDLPMMSREEIDNSILVYLDYLVEDEEVGPHRGDYVVHGMAFVWPELSTGLPRANRALRAWHKMHVAGEGGPQPLEVWAALGEAMRLAGSVEAADAAALAVDAYLRSAEVFALRVEDIIDADNDVVAIKLGVQERNERTKTGVRQGVLIDRPHIADMLRARKAAKKPGELVFGCSVEAYRRALRKASDDIGITAFPAHSARHSGPSHDAAEGYRTVWAIQRRGRWASEKSVLRYMKTHALVAARAAAPAAVMARGRELLARPHWGPFWLLPASRAGLDNYLAAVAESCPEGDV</sequence>
<dbReference type="SUPFAM" id="SSF56349">
    <property type="entry name" value="DNA breaking-rejoining enzymes"/>
    <property type="match status" value="1"/>
</dbReference>
<keyword evidence="1" id="KW-0233">DNA recombination</keyword>
<accession>A0ABN9U8V6</accession>
<reference evidence="3" key="1">
    <citation type="submission" date="2023-10" db="EMBL/GenBank/DDBJ databases">
        <authorList>
            <person name="Chen Y."/>
            <person name="Shah S."/>
            <person name="Dougan E. K."/>
            <person name="Thang M."/>
            <person name="Chan C."/>
        </authorList>
    </citation>
    <scope>NUCLEOTIDE SEQUENCE [LARGE SCALE GENOMIC DNA]</scope>
</reference>
<comment type="caution">
    <text evidence="3">The sequence shown here is derived from an EMBL/GenBank/DDBJ whole genome shotgun (WGS) entry which is preliminary data.</text>
</comment>
<name>A0ABN9U8V6_9DINO</name>